<proteinExistence type="predicted"/>
<dbReference type="Gene3D" id="2.40.50.320">
    <property type="entry name" value="Copper binding periplasmic protein CusF"/>
    <property type="match status" value="1"/>
</dbReference>
<keyword evidence="3" id="KW-1185">Reference proteome</keyword>
<gene>
    <name evidence="2" type="ORF">LZ24_01829</name>
</gene>
<reference evidence="2 3" key="1">
    <citation type="submission" date="2019-07" db="EMBL/GenBank/DDBJ databases">
        <title>Genome sequencing of 100 strains of the haloalkaliphilic chemolithoautotrophic sulfur-oxidizing bacterium Thioalkalivibrio.</title>
        <authorList>
            <person name="Muyzer G."/>
        </authorList>
    </citation>
    <scope>NUCLEOTIDE SEQUENCE [LARGE SCALE GENOMIC DNA]</scope>
    <source>
        <strain evidence="2 3">ASO4-4</strain>
    </source>
</reference>
<evidence type="ECO:0000313" key="2">
    <source>
        <dbReference type="EMBL" id="TWI71812.1"/>
    </source>
</evidence>
<comment type="caution">
    <text evidence="2">The sequence shown here is derived from an EMBL/GenBank/DDBJ whole genome shotgun (WGS) entry which is preliminary data.</text>
</comment>
<feature type="signal peptide" evidence="1">
    <location>
        <begin position="1"/>
        <end position="21"/>
    </location>
</feature>
<sequence length="104" mass="12125">MRIKMMISFFSVFVLATFAWAELNLNHGHLDAIDPHAYTVTIDGKKYRLANNVNIYKDHSQSYESITVWDLQEGSLVVFELHKSSRLGDEQITRLTWFLHVEPQ</sequence>
<keyword evidence="1" id="KW-0732">Signal</keyword>
<dbReference type="RefSeq" id="WP_144684715.1">
    <property type="nucleotide sequence ID" value="NZ_VLLC01000012.1"/>
</dbReference>
<dbReference type="OrthoDB" id="9842520at2"/>
<protein>
    <submittedName>
        <fullName evidence="2">Uncharacterized protein</fullName>
    </submittedName>
</protein>
<evidence type="ECO:0000313" key="3">
    <source>
        <dbReference type="Proteomes" id="UP000318307"/>
    </source>
</evidence>
<accession>A0A562RRX0</accession>
<organism evidence="2 3">
    <name type="scientific">Desulfobotulus alkaliphilus</name>
    <dbReference type="NCBI Taxonomy" id="622671"/>
    <lineage>
        <taxon>Bacteria</taxon>
        <taxon>Pseudomonadati</taxon>
        <taxon>Thermodesulfobacteriota</taxon>
        <taxon>Desulfobacteria</taxon>
        <taxon>Desulfobacterales</taxon>
        <taxon>Desulfobacteraceae</taxon>
        <taxon>Desulfobotulus</taxon>
    </lineage>
</organism>
<dbReference type="AlphaFoldDB" id="A0A562RRX0"/>
<dbReference type="Proteomes" id="UP000318307">
    <property type="component" value="Unassembled WGS sequence"/>
</dbReference>
<feature type="chain" id="PRO_5021890558" evidence="1">
    <location>
        <begin position="22"/>
        <end position="104"/>
    </location>
</feature>
<dbReference type="EMBL" id="VLLC01000012">
    <property type="protein sequence ID" value="TWI71812.1"/>
    <property type="molecule type" value="Genomic_DNA"/>
</dbReference>
<evidence type="ECO:0000256" key="1">
    <source>
        <dbReference type="SAM" id="SignalP"/>
    </source>
</evidence>
<dbReference type="InterPro" id="IPR042230">
    <property type="entry name" value="CusF_sf"/>
</dbReference>
<name>A0A562RRX0_9BACT</name>